<dbReference type="OrthoDB" id="10251242at2759"/>
<evidence type="ECO:0000256" key="2">
    <source>
        <dbReference type="ARBA" id="ARBA00022679"/>
    </source>
</evidence>
<proteinExistence type="inferred from homology"/>
<dbReference type="InterPro" id="IPR002935">
    <property type="entry name" value="SAM_O-MeTrfase"/>
</dbReference>
<comment type="caution">
    <text evidence="5">The sequence shown here is derived from an EMBL/GenBank/DDBJ whole genome shotgun (WGS) entry which is preliminary data.</text>
</comment>
<comment type="similarity">
    <text evidence="4">Belongs to the class I-like SAM-binding methyltransferase superfamily. Cation-dependent O-methyltransferase family.</text>
</comment>
<keyword evidence="6" id="KW-1185">Reference proteome</keyword>
<sequence>MKDVVEETTTLDFQKLHSEGKMKGPIPGYDKMNMISSTGQVQLLQFFIRKLKSRNILEIGSYMGYGTFGMAEAMAPGGKVTGIDIEPYFCDFVNKTARQRKLNIEVKQGSALPVLESLAKEGNKYDFIYVDCQKSEYCDYFKIIMDNGMLVPDGMIAADNALWSGHSIARSNHSGRCLDDFNSLVAQDTRVTSALLPCYDGLLLIQHRVS</sequence>
<evidence type="ECO:0000313" key="5">
    <source>
        <dbReference type="EMBL" id="PIK40114.1"/>
    </source>
</evidence>
<evidence type="ECO:0000313" key="6">
    <source>
        <dbReference type="Proteomes" id="UP000230750"/>
    </source>
</evidence>
<accession>A0A2G8JWI7</accession>
<dbReference type="EMBL" id="MRZV01001161">
    <property type="protein sequence ID" value="PIK40114.1"/>
    <property type="molecule type" value="Genomic_DNA"/>
</dbReference>
<keyword evidence="2 5" id="KW-0808">Transferase</keyword>
<dbReference type="AlphaFoldDB" id="A0A2G8JWI7"/>
<gene>
    <name evidence="5" type="ORF">BSL78_23037</name>
</gene>
<dbReference type="STRING" id="307972.A0A2G8JWI7"/>
<name>A0A2G8JWI7_STIJA</name>
<reference evidence="5 6" key="1">
    <citation type="journal article" date="2017" name="PLoS Biol.">
        <title>The sea cucumber genome provides insights into morphological evolution and visceral regeneration.</title>
        <authorList>
            <person name="Zhang X."/>
            <person name="Sun L."/>
            <person name="Yuan J."/>
            <person name="Sun Y."/>
            <person name="Gao Y."/>
            <person name="Zhang L."/>
            <person name="Li S."/>
            <person name="Dai H."/>
            <person name="Hamel J.F."/>
            <person name="Liu C."/>
            <person name="Yu Y."/>
            <person name="Liu S."/>
            <person name="Lin W."/>
            <person name="Guo K."/>
            <person name="Jin S."/>
            <person name="Xu P."/>
            <person name="Storey K.B."/>
            <person name="Huan P."/>
            <person name="Zhang T."/>
            <person name="Zhou Y."/>
            <person name="Zhang J."/>
            <person name="Lin C."/>
            <person name="Li X."/>
            <person name="Xing L."/>
            <person name="Huo D."/>
            <person name="Sun M."/>
            <person name="Wang L."/>
            <person name="Mercier A."/>
            <person name="Li F."/>
            <person name="Yang H."/>
            <person name="Xiang J."/>
        </authorList>
    </citation>
    <scope>NUCLEOTIDE SEQUENCE [LARGE SCALE GENOMIC DNA]</scope>
    <source>
        <strain evidence="5">Shaxun</strain>
        <tissue evidence="5">Muscle</tissue>
    </source>
</reference>
<dbReference type="SUPFAM" id="SSF53335">
    <property type="entry name" value="S-adenosyl-L-methionine-dependent methyltransferases"/>
    <property type="match status" value="1"/>
</dbReference>
<dbReference type="InterPro" id="IPR050362">
    <property type="entry name" value="Cation-dep_OMT"/>
</dbReference>
<dbReference type="Pfam" id="PF01596">
    <property type="entry name" value="Methyltransf_3"/>
    <property type="match status" value="1"/>
</dbReference>
<protein>
    <submittedName>
        <fullName evidence="5">SAM-dependent methlyltransferase</fullName>
    </submittedName>
</protein>
<dbReference type="Gene3D" id="3.40.50.150">
    <property type="entry name" value="Vaccinia Virus protein VP39"/>
    <property type="match status" value="1"/>
</dbReference>
<dbReference type="PANTHER" id="PTHR10509">
    <property type="entry name" value="O-METHYLTRANSFERASE-RELATED"/>
    <property type="match status" value="1"/>
</dbReference>
<evidence type="ECO:0000256" key="3">
    <source>
        <dbReference type="ARBA" id="ARBA00022691"/>
    </source>
</evidence>
<evidence type="ECO:0000256" key="4">
    <source>
        <dbReference type="ARBA" id="ARBA00023453"/>
    </source>
</evidence>
<dbReference type="InterPro" id="IPR029063">
    <property type="entry name" value="SAM-dependent_MTases_sf"/>
</dbReference>
<dbReference type="GO" id="GO:0008757">
    <property type="term" value="F:S-adenosylmethionine-dependent methyltransferase activity"/>
    <property type="evidence" value="ECO:0007669"/>
    <property type="project" value="TreeGrafter"/>
</dbReference>
<evidence type="ECO:0000256" key="1">
    <source>
        <dbReference type="ARBA" id="ARBA00022603"/>
    </source>
</evidence>
<dbReference type="PANTHER" id="PTHR10509:SF14">
    <property type="entry name" value="CAFFEOYL-COA O-METHYLTRANSFERASE 3-RELATED"/>
    <property type="match status" value="1"/>
</dbReference>
<keyword evidence="1" id="KW-0489">Methyltransferase</keyword>
<organism evidence="5 6">
    <name type="scientific">Stichopus japonicus</name>
    <name type="common">Sea cucumber</name>
    <dbReference type="NCBI Taxonomy" id="307972"/>
    <lineage>
        <taxon>Eukaryota</taxon>
        <taxon>Metazoa</taxon>
        <taxon>Echinodermata</taxon>
        <taxon>Eleutherozoa</taxon>
        <taxon>Echinozoa</taxon>
        <taxon>Holothuroidea</taxon>
        <taxon>Aspidochirotacea</taxon>
        <taxon>Aspidochirotida</taxon>
        <taxon>Stichopodidae</taxon>
        <taxon>Apostichopus</taxon>
    </lineage>
</organism>
<dbReference type="GO" id="GO:0008171">
    <property type="term" value="F:O-methyltransferase activity"/>
    <property type="evidence" value="ECO:0007669"/>
    <property type="project" value="InterPro"/>
</dbReference>
<keyword evidence="3" id="KW-0949">S-adenosyl-L-methionine</keyword>
<dbReference type="CDD" id="cd02440">
    <property type="entry name" value="AdoMet_MTases"/>
    <property type="match status" value="1"/>
</dbReference>
<dbReference type="GO" id="GO:0032259">
    <property type="term" value="P:methylation"/>
    <property type="evidence" value="ECO:0007669"/>
    <property type="project" value="UniProtKB-KW"/>
</dbReference>
<dbReference type="PROSITE" id="PS51682">
    <property type="entry name" value="SAM_OMT_I"/>
    <property type="match status" value="1"/>
</dbReference>
<dbReference type="Proteomes" id="UP000230750">
    <property type="component" value="Unassembled WGS sequence"/>
</dbReference>